<sequence>MKRIRLRAPVALLLAIGLGVSAAACSGDEEKPAADGKVTITVNGLPPATEAANHRRFLDNVAEFQRQNPDITIDAREGKMDPQTFAAKLAGGQLEDVFYVYFTDPANLIAKRQAADISKYLADFPVTKQVKPEVMRVFTGPDGKVYGLPYKNYSMGLLYNRTLFARAGLDPDNPPKTWDEVRTAAKKIAALGDGHIGYGEYSKNNTGGWHFTAELYSVGGDVAVNEGGRWKAAFNNDKGRQVLQQLREMRWTDNSMGSRQLLEWADLLQLMGSGKLGMYVATADNIPTIVNQYKGRFADYGLGPIPGGQGTLGGGEGYMFNAKATPEKIRAGLKWLTFWFTSPDRIAAENKWAAESKNVVGLPEPAIYTGEAAQKQAAADKQYANVPQQNYAPFVAAAPNIPIKLEPPNAQQIYAVLDVAMQKVLTDRNADVGRLLADAETQVNQILSTVK</sequence>
<name>A0A1H3ICJ9_9ACTN</name>
<dbReference type="PANTHER" id="PTHR43649:SF16">
    <property type="entry name" value="SUGAR-BINDING LIPOPROTEIN"/>
    <property type="match status" value="1"/>
</dbReference>
<dbReference type="SUPFAM" id="SSF53850">
    <property type="entry name" value="Periplasmic binding protein-like II"/>
    <property type="match status" value="1"/>
</dbReference>
<accession>A0A1H3ICJ9</accession>
<keyword evidence="1" id="KW-0732">Signal</keyword>
<organism evidence="2 3">
    <name type="scientific">Micromonospora pattaloongensis</name>
    <dbReference type="NCBI Taxonomy" id="405436"/>
    <lineage>
        <taxon>Bacteria</taxon>
        <taxon>Bacillati</taxon>
        <taxon>Actinomycetota</taxon>
        <taxon>Actinomycetes</taxon>
        <taxon>Micromonosporales</taxon>
        <taxon>Micromonosporaceae</taxon>
        <taxon>Micromonospora</taxon>
    </lineage>
</organism>
<dbReference type="RefSeq" id="WP_091552230.1">
    <property type="nucleotide sequence ID" value="NZ_FNPH01000001.1"/>
</dbReference>
<reference evidence="3" key="1">
    <citation type="submission" date="2016-10" db="EMBL/GenBank/DDBJ databases">
        <authorList>
            <person name="Varghese N."/>
            <person name="Submissions S."/>
        </authorList>
    </citation>
    <scope>NUCLEOTIDE SEQUENCE [LARGE SCALE GENOMIC DNA]</scope>
    <source>
        <strain evidence="3">DSM 45245</strain>
    </source>
</reference>
<dbReference type="STRING" id="405436.SAMN05444365_1011200"/>
<dbReference type="OrthoDB" id="2644341at2"/>
<dbReference type="EMBL" id="FNPH01000001">
    <property type="protein sequence ID" value="SDY24999.1"/>
    <property type="molecule type" value="Genomic_DNA"/>
</dbReference>
<protein>
    <submittedName>
        <fullName evidence="2">Carbohydrate ABC transporter substrate-binding protein, CUT1 family</fullName>
    </submittedName>
</protein>
<evidence type="ECO:0000256" key="1">
    <source>
        <dbReference type="SAM" id="SignalP"/>
    </source>
</evidence>
<dbReference type="Pfam" id="PF01547">
    <property type="entry name" value="SBP_bac_1"/>
    <property type="match status" value="1"/>
</dbReference>
<gene>
    <name evidence="2" type="ORF">SAMN05444365_1011200</name>
</gene>
<dbReference type="PANTHER" id="PTHR43649">
    <property type="entry name" value="ARABINOSE-BINDING PROTEIN-RELATED"/>
    <property type="match status" value="1"/>
</dbReference>
<feature type="chain" id="PRO_5017202857" evidence="1">
    <location>
        <begin position="24"/>
        <end position="451"/>
    </location>
</feature>
<evidence type="ECO:0000313" key="2">
    <source>
        <dbReference type="EMBL" id="SDY24999.1"/>
    </source>
</evidence>
<proteinExistence type="predicted"/>
<dbReference type="Proteomes" id="UP000242415">
    <property type="component" value="Unassembled WGS sequence"/>
</dbReference>
<dbReference type="InterPro" id="IPR006059">
    <property type="entry name" value="SBP"/>
</dbReference>
<dbReference type="AlphaFoldDB" id="A0A1H3ICJ9"/>
<feature type="signal peptide" evidence="1">
    <location>
        <begin position="1"/>
        <end position="23"/>
    </location>
</feature>
<keyword evidence="3" id="KW-1185">Reference proteome</keyword>
<dbReference type="PROSITE" id="PS51257">
    <property type="entry name" value="PROKAR_LIPOPROTEIN"/>
    <property type="match status" value="1"/>
</dbReference>
<dbReference type="Gene3D" id="3.40.190.10">
    <property type="entry name" value="Periplasmic binding protein-like II"/>
    <property type="match status" value="1"/>
</dbReference>
<dbReference type="InterPro" id="IPR050490">
    <property type="entry name" value="Bact_solute-bd_prot1"/>
</dbReference>
<evidence type="ECO:0000313" key="3">
    <source>
        <dbReference type="Proteomes" id="UP000242415"/>
    </source>
</evidence>